<keyword evidence="9" id="KW-0472">Membrane</keyword>
<evidence type="ECO:0000256" key="5">
    <source>
        <dbReference type="ARBA" id="ARBA00022490"/>
    </source>
</evidence>
<evidence type="ECO:0000256" key="7">
    <source>
        <dbReference type="ARBA" id="ARBA00022927"/>
    </source>
</evidence>
<feature type="region of interest" description="Disordered" evidence="11">
    <location>
        <begin position="152"/>
        <end position="201"/>
    </location>
</feature>
<protein>
    <recommendedName>
        <fullName evidence="12">PX domain-containing protein</fullName>
    </recommendedName>
</protein>
<dbReference type="GO" id="GO:0006886">
    <property type="term" value="P:intracellular protein transport"/>
    <property type="evidence" value="ECO:0007669"/>
    <property type="project" value="InterPro"/>
</dbReference>
<accession>A0A8S1E4W8</accession>
<dbReference type="PROSITE" id="PS50195">
    <property type="entry name" value="PX"/>
    <property type="match status" value="1"/>
</dbReference>
<dbReference type="GO" id="GO:0005768">
    <property type="term" value="C:endosome"/>
    <property type="evidence" value="ECO:0007669"/>
    <property type="project" value="UniProtKB-SubCell"/>
</dbReference>
<keyword evidence="14" id="KW-1185">Reference proteome</keyword>
<name>A0A8S1E4W8_9INSE</name>
<dbReference type="Gene3D" id="3.30.1520.10">
    <property type="entry name" value="Phox-like domain"/>
    <property type="match status" value="1"/>
</dbReference>
<evidence type="ECO:0000256" key="9">
    <source>
        <dbReference type="ARBA" id="ARBA00023136"/>
    </source>
</evidence>
<keyword evidence="4" id="KW-0813">Transport</keyword>
<dbReference type="InterPro" id="IPR043544">
    <property type="entry name" value="SNX10/11"/>
</dbReference>
<dbReference type="InterPro" id="IPR036871">
    <property type="entry name" value="PX_dom_sf"/>
</dbReference>
<evidence type="ECO:0000313" key="13">
    <source>
        <dbReference type="EMBL" id="CAB3385156.1"/>
    </source>
</evidence>
<organism evidence="13 14">
    <name type="scientific">Cloeon dipterum</name>
    <dbReference type="NCBI Taxonomy" id="197152"/>
    <lineage>
        <taxon>Eukaryota</taxon>
        <taxon>Metazoa</taxon>
        <taxon>Ecdysozoa</taxon>
        <taxon>Arthropoda</taxon>
        <taxon>Hexapoda</taxon>
        <taxon>Insecta</taxon>
        <taxon>Pterygota</taxon>
        <taxon>Palaeoptera</taxon>
        <taxon>Ephemeroptera</taxon>
        <taxon>Pisciforma</taxon>
        <taxon>Baetidae</taxon>
        <taxon>Cloeon</taxon>
    </lineage>
</organism>
<proteinExistence type="inferred from homology"/>
<feature type="domain" description="PX" evidence="12">
    <location>
        <begin position="3"/>
        <end position="120"/>
    </location>
</feature>
<evidence type="ECO:0000256" key="10">
    <source>
        <dbReference type="ARBA" id="ARBA00029433"/>
    </source>
</evidence>
<keyword evidence="8" id="KW-0446">Lipid-binding</keyword>
<keyword evidence="5" id="KW-0963">Cytoplasm</keyword>
<dbReference type="SUPFAM" id="SSF64268">
    <property type="entry name" value="PX domain"/>
    <property type="match status" value="1"/>
</dbReference>
<dbReference type="Pfam" id="PF00787">
    <property type="entry name" value="PX"/>
    <property type="match status" value="1"/>
</dbReference>
<dbReference type="InterPro" id="IPR001683">
    <property type="entry name" value="PX_dom"/>
</dbReference>
<comment type="similarity">
    <text evidence="3">Belongs to the sorting nexin family.</text>
</comment>
<dbReference type="EMBL" id="CADEPI010000397">
    <property type="protein sequence ID" value="CAB3385156.1"/>
    <property type="molecule type" value="Genomic_DNA"/>
</dbReference>
<gene>
    <name evidence="13" type="ORF">CLODIP_2_CD15275</name>
</gene>
<dbReference type="GO" id="GO:1901981">
    <property type="term" value="F:phosphatidylinositol phosphate binding"/>
    <property type="evidence" value="ECO:0007669"/>
    <property type="project" value="TreeGrafter"/>
</dbReference>
<evidence type="ECO:0000256" key="3">
    <source>
        <dbReference type="ARBA" id="ARBA00010883"/>
    </source>
</evidence>
<sequence>MSSTQILVQEPLLVRLSPVSSYTTFTIYVKTNHPAFSVPKSSCRRKYSEFQWLRQILIRHHPYRNPPQLPPSVFFLNSKDEKFLEERRHGLQVFLRELIGVPCYLGEKAVHMFLQTELSTDCIEENIKGIRDDSVIKNAKYWPRISESTDVSLAMEPTQPRSIQRHSSPRKAISSSTGDSLPRSPAAMWSSPHSYGSAYIC</sequence>
<comment type="subcellular location">
    <subcellularLocation>
        <location evidence="2">Cytoplasm</location>
    </subcellularLocation>
    <subcellularLocation>
        <location evidence="10">Endomembrane system</location>
        <topology evidence="10">Peripheral membrane protein</topology>
        <orientation evidence="10">Cytoplasmic side</orientation>
    </subcellularLocation>
    <subcellularLocation>
        <location evidence="1">Endosome</location>
    </subcellularLocation>
</comment>
<dbReference type="AlphaFoldDB" id="A0A8S1E4W8"/>
<dbReference type="PANTHER" id="PTHR46209:SF3">
    <property type="entry name" value="PX DOMAIN-CONTAINING PROTEIN"/>
    <property type="match status" value="1"/>
</dbReference>
<evidence type="ECO:0000256" key="1">
    <source>
        <dbReference type="ARBA" id="ARBA00004177"/>
    </source>
</evidence>
<evidence type="ECO:0000256" key="4">
    <source>
        <dbReference type="ARBA" id="ARBA00022448"/>
    </source>
</evidence>
<comment type="caution">
    <text evidence="13">The sequence shown here is derived from an EMBL/GenBank/DDBJ whole genome shotgun (WGS) entry which is preliminary data.</text>
</comment>
<dbReference type="OrthoDB" id="5227681at2759"/>
<evidence type="ECO:0000256" key="8">
    <source>
        <dbReference type="ARBA" id="ARBA00023121"/>
    </source>
</evidence>
<dbReference type="SMART" id="SM00312">
    <property type="entry name" value="PX"/>
    <property type="match status" value="1"/>
</dbReference>
<evidence type="ECO:0000313" key="14">
    <source>
        <dbReference type="Proteomes" id="UP000494165"/>
    </source>
</evidence>
<reference evidence="13 14" key="1">
    <citation type="submission" date="2020-04" db="EMBL/GenBank/DDBJ databases">
        <authorList>
            <person name="Alioto T."/>
            <person name="Alioto T."/>
            <person name="Gomez Garrido J."/>
        </authorList>
    </citation>
    <scope>NUCLEOTIDE SEQUENCE [LARGE SCALE GENOMIC DNA]</scope>
</reference>
<dbReference type="Proteomes" id="UP000494165">
    <property type="component" value="Unassembled WGS sequence"/>
</dbReference>
<evidence type="ECO:0000259" key="12">
    <source>
        <dbReference type="PROSITE" id="PS50195"/>
    </source>
</evidence>
<dbReference type="PANTHER" id="PTHR46209">
    <property type="entry name" value="PX DOMAIN-CONTAINING PROTEIN"/>
    <property type="match status" value="1"/>
</dbReference>
<evidence type="ECO:0000256" key="2">
    <source>
        <dbReference type="ARBA" id="ARBA00004496"/>
    </source>
</evidence>
<dbReference type="GO" id="GO:0016050">
    <property type="term" value="P:vesicle organization"/>
    <property type="evidence" value="ECO:0007669"/>
    <property type="project" value="TreeGrafter"/>
</dbReference>
<keyword evidence="6" id="KW-0967">Endosome</keyword>
<keyword evidence="7" id="KW-0653">Protein transport</keyword>
<evidence type="ECO:0000256" key="6">
    <source>
        <dbReference type="ARBA" id="ARBA00022753"/>
    </source>
</evidence>
<evidence type="ECO:0000256" key="11">
    <source>
        <dbReference type="SAM" id="MobiDB-lite"/>
    </source>
</evidence>